<dbReference type="PANTHER" id="PTHR22726:SF1">
    <property type="entry name" value="METALLOENDOPEPTIDASE OMA1, MITOCHONDRIAL"/>
    <property type="match status" value="1"/>
</dbReference>
<evidence type="ECO:0000256" key="5">
    <source>
        <dbReference type="ARBA" id="ARBA00023049"/>
    </source>
</evidence>
<dbReference type="InterPro" id="IPR051156">
    <property type="entry name" value="Mito/Outer_Membr_Metalloprot"/>
</dbReference>
<keyword evidence="2" id="KW-0479">Metal-binding</keyword>
<comment type="similarity">
    <text evidence="6">Belongs to the peptidase M48 family.</text>
</comment>
<evidence type="ECO:0000256" key="4">
    <source>
        <dbReference type="ARBA" id="ARBA00022833"/>
    </source>
</evidence>
<evidence type="ECO:0000256" key="7">
    <source>
        <dbReference type="SAM" id="SignalP"/>
    </source>
</evidence>
<dbReference type="GO" id="GO:0046872">
    <property type="term" value="F:metal ion binding"/>
    <property type="evidence" value="ECO:0007669"/>
    <property type="project" value="UniProtKB-KW"/>
</dbReference>
<protein>
    <recommendedName>
        <fullName evidence="8">Peptidase M48 domain-containing protein</fullName>
    </recommendedName>
</protein>
<dbReference type="GO" id="GO:0051603">
    <property type="term" value="P:proteolysis involved in protein catabolic process"/>
    <property type="evidence" value="ECO:0007669"/>
    <property type="project" value="TreeGrafter"/>
</dbReference>
<feature type="chain" id="PRO_5022171672" description="Peptidase M48 domain-containing protein" evidence="7">
    <location>
        <begin position="31"/>
        <end position="274"/>
    </location>
</feature>
<accession>A0A538S695</accession>
<dbReference type="InterPro" id="IPR001915">
    <property type="entry name" value="Peptidase_M48"/>
</dbReference>
<evidence type="ECO:0000313" key="9">
    <source>
        <dbReference type="EMBL" id="TMQ46892.1"/>
    </source>
</evidence>
<keyword evidence="7" id="KW-0732">Signal</keyword>
<dbReference type="CDD" id="cd07333">
    <property type="entry name" value="M48C_bepA_like"/>
    <property type="match status" value="1"/>
</dbReference>
<gene>
    <name evidence="9" type="ORF">E6K71_11435</name>
</gene>
<name>A0A538S695_UNCEI</name>
<dbReference type="Pfam" id="PF01435">
    <property type="entry name" value="Peptidase_M48"/>
    <property type="match status" value="1"/>
</dbReference>
<keyword evidence="4 6" id="KW-0862">Zinc</keyword>
<sequence>MKQTEGGTVNSTLKRLAVVLCLGLVFSGCATTGPGGKKSVVLIGETEERDIGAKMAAQVRAEKRIYSDPAVNDYVNRTGQHIARLSDRPDLPYRFTVVEDKSLNAFAVPGGYVYIHTGLLRELDNQAQLAGVLGHEISHIVARHSVKLLQEGLGLQILSSLVFGGSGQATQTAVNVGLALVMRGYSRGAEAEADEYGTIYMARAGFNPEGLAQVMDKLARLSGSGDAFWENLASDHPPAAKRAAAVRAEIKAKGLDAGLPFDSEPYQAVKSRVR</sequence>
<evidence type="ECO:0000256" key="2">
    <source>
        <dbReference type="ARBA" id="ARBA00022723"/>
    </source>
</evidence>
<comment type="cofactor">
    <cofactor evidence="6">
        <name>Zn(2+)</name>
        <dbReference type="ChEBI" id="CHEBI:29105"/>
    </cofactor>
    <text evidence="6">Binds 1 zinc ion per subunit.</text>
</comment>
<dbReference type="EMBL" id="VBOR01000140">
    <property type="protein sequence ID" value="TMQ46892.1"/>
    <property type="molecule type" value="Genomic_DNA"/>
</dbReference>
<proteinExistence type="inferred from homology"/>
<dbReference type="GO" id="GO:0016020">
    <property type="term" value="C:membrane"/>
    <property type="evidence" value="ECO:0007669"/>
    <property type="project" value="TreeGrafter"/>
</dbReference>
<organism evidence="9 10">
    <name type="scientific">Eiseniibacteriota bacterium</name>
    <dbReference type="NCBI Taxonomy" id="2212470"/>
    <lineage>
        <taxon>Bacteria</taxon>
        <taxon>Candidatus Eiseniibacteriota</taxon>
    </lineage>
</organism>
<feature type="signal peptide" evidence="7">
    <location>
        <begin position="1"/>
        <end position="30"/>
    </location>
</feature>
<dbReference type="PANTHER" id="PTHR22726">
    <property type="entry name" value="METALLOENDOPEPTIDASE OMA1"/>
    <property type="match status" value="1"/>
</dbReference>
<reference evidence="9 10" key="1">
    <citation type="journal article" date="2019" name="Nat. Microbiol.">
        <title>Mediterranean grassland soil C-N compound turnover is dependent on rainfall and depth, and is mediated by genomically divergent microorganisms.</title>
        <authorList>
            <person name="Diamond S."/>
            <person name="Andeer P.F."/>
            <person name="Li Z."/>
            <person name="Crits-Christoph A."/>
            <person name="Burstein D."/>
            <person name="Anantharaman K."/>
            <person name="Lane K.R."/>
            <person name="Thomas B.C."/>
            <person name="Pan C."/>
            <person name="Northen T.R."/>
            <person name="Banfield J.F."/>
        </authorList>
    </citation>
    <scope>NUCLEOTIDE SEQUENCE [LARGE SCALE GENOMIC DNA]</scope>
    <source>
        <strain evidence="9">WS_1</strain>
    </source>
</reference>
<keyword evidence="1 6" id="KW-0645">Protease</keyword>
<evidence type="ECO:0000259" key="8">
    <source>
        <dbReference type="Pfam" id="PF01435"/>
    </source>
</evidence>
<evidence type="ECO:0000313" key="10">
    <source>
        <dbReference type="Proteomes" id="UP000316292"/>
    </source>
</evidence>
<dbReference type="Proteomes" id="UP000316292">
    <property type="component" value="Unassembled WGS sequence"/>
</dbReference>
<keyword evidence="3 6" id="KW-0378">Hydrolase</keyword>
<comment type="caution">
    <text evidence="9">The sequence shown here is derived from an EMBL/GenBank/DDBJ whole genome shotgun (WGS) entry which is preliminary data.</text>
</comment>
<evidence type="ECO:0000256" key="6">
    <source>
        <dbReference type="RuleBase" id="RU003983"/>
    </source>
</evidence>
<evidence type="ECO:0000256" key="3">
    <source>
        <dbReference type="ARBA" id="ARBA00022801"/>
    </source>
</evidence>
<dbReference type="GO" id="GO:0004222">
    <property type="term" value="F:metalloendopeptidase activity"/>
    <property type="evidence" value="ECO:0007669"/>
    <property type="project" value="InterPro"/>
</dbReference>
<dbReference type="AlphaFoldDB" id="A0A538S695"/>
<dbReference type="Gene3D" id="3.30.2010.10">
    <property type="entry name" value="Metalloproteases ('zincins'), catalytic domain"/>
    <property type="match status" value="1"/>
</dbReference>
<feature type="domain" description="Peptidase M48" evidence="8">
    <location>
        <begin position="70"/>
        <end position="249"/>
    </location>
</feature>
<keyword evidence="5 6" id="KW-0482">Metalloprotease</keyword>
<evidence type="ECO:0000256" key="1">
    <source>
        <dbReference type="ARBA" id="ARBA00022670"/>
    </source>
</evidence>
<dbReference type="PROSITE" id="PS51257">
    <property type="entry name" value="PROKAR_LIPOPROTEIN"/>
    <property type="match status" value="1"/>
</dbReference>